<comment type="caution">
    <text evidence="2">The sequence shown here is derived from an EMBL/GenBank/DDBJ whole genome shotgun (WGS) entry which is preliminary data.</text>
</comment>
<protein>
    <submittedName>
        <fullName evidence="2">Uncharacterized protein</fullName>
    </submittedName>
</protein>
<organism evidence="2 3">
    <name type="scientific">Tilletia caries</name>
    <name type="common">wheat bunt fungus</name>
    <dbReference type="NCBI Taxonomy" id="13290"/>
    <lineage>
        <taxon>Eukaryota</taxon>
        <taxon>Fungi</taxon>
        <taxon>Dikarya</taxon>
        <taxon>Basidiomycota</taxon>
        <taxon>Ustilaginomycotina</taxon>
        <taxon>Exobasidiomycetes</taxon>
        <taxon>Tilletiales</taxon>
        <taxon>Tilletiaceae</taxon>
        <taxon>Tilletia</taxon>
    </lineage>
</organism>
<feature type="compositionally biased region" description="Basic and acidic residues" evidence="1">
    <location>
        <begin position="94"/>
        <end position="105"/>
    </location>
</feature>
<reference evidence="2" key="2">
    <citation type="journal article" date="2019" name="IMA Fungus">
        <title>Genome sequencing and comparison of five Tilletia species to identify candidate genes for the detection of regulated species infecting wheat.</title>
        <authorList>
            <person name="Nguyen H.D.T."/>
            <person name="Sultana T."/>
            <person name="Kesanakurti P."/>
            <person name="Hambleton S."/>
        </authorList>
    </citation>
    <scope>NUCLEOTIDE SEQUENCE</scope>
    <source>
        <strain evidence="2">DAOMC 238032</strain>
    </source>
</reference>
<feature type="compositionally biased region" description="Low complexity" evidence="1">
    <location>
        <begin position="29"/>
        <end position="45"/>
    </location>
</feature>
<dbReference type="AlphaFoldDB" id="A0A177V982"/>
<sequence>MSDGDNNEASAGGSGNAGVIVRRRPPAPAAARSSQAESSATAAARAGGGGGNSKQARRRANPVLPEPSARIDTDEEAEDLFGNGSKSPPTKRVKTNDGKGKGNRDEELEAALRRRTRRTTAARMGTSRKIPQSEHAPLVAFMFSFQYLRLLPPPP</sequence>
<dbReference type="EMBL" id="LWDD02000663">
    <property type="protein sequence ID" value="KAE8257348.1"/>
    <property type="molecule type" value="Genomic_DNA"/>
</dbReference>
<evidence type="ECO:0000313" key="2">
    <source>
        <dbReference type="EMBL" id="KAE8257348.1"/>
    </source>
</evidence>
<dbReference type="Proteomes" id="UP000077671">
    <property type="component" value="Unassembled WGS sequence"/>
</dbReference>
<evidence type="ECO:0000313" key="3">
    <source>
        <dbReference type="Proteomes" id="UP000077671"/>
    </source>
</evidence>
<name>A0A177V982_9BASI</name>
<gene>
    <name evidence="2" type="ORF">A4X03_0g4699</name>
</gene>
<accession>A0A177V982</accession>
<feature type="region of interest" description="Disordered" evidence="1">
    <location>
        <begin position="1"/>
        <end position="109"/>
    </location>
</feature>
<reference evidence="2" key="1">
    <citation type="submission" date="2016-04" db="EMBL/GenBank/DDBJ databases">
        <authorList>
            <person name="Nguyen H.D."/>
            <person name="Kesanakurti P."/>
            <person name="Cullis J."/>
            <person name="Levesque C.A."/>
            <person name="Hambleton S."/>
        </authorList>
    </citation>
    <scope>NUCLEOTIDE SEQUENCE</scope>
    <source>
        <strain evidence="2">DAOMC 238032</strain>
    </source>
</reference>
<evidence type="ECO:0000256" key="1">
    <source>
        <dbReference type="SAM" id="MobiDB-lite"/>
    </source>
</evidence>
<proteinExistence type="predicted"/>